<dbReference type="GO" id="GO:0006355">
    <property type="term" value="P:regulation of DNA-templated transcription"/>
    <property type="evidence" value="ECO:0007669"/>
    <property type="project" value="InterPro"/>
</dbReference>
<keyword evidence="2" id="KW-0805">Transcription regulation</keyword>
<accession>V3ZJ38</accession>
<gene>
    <name evidence="6" type="ORF">LOTGIDRAFT_108321</name>
</gene>
<protein>
    <recommendedName>
        <fullName evidence="8">Transcription cofactor vestigial-like protein 2</fullName>
    </recommendedName>
</protein>
<dbReference type="PANTHER" id="PTHR15950">
    <property type="entry name" value="TRANSCRIPTION COFACTOR VESTIGIAL-LIKE PROTEIN"/>
    <property type="match status" value="1"/>
</dbReference>
<evidence type="ECO:0000256" key="5">
    <source>
        <dbReference type="SAM" id="MobiDB-lite"/>
    </source>
</evidence>
<dbReference type="EMBL" id="KB203566">
    <property type="protein sequence ID" value="ESO84282.1"/>
    <property type="molecule type" value="Genomic_DNA"/>
</dbReference>
<dbReference type="HOGENOM" id="CLU_2212926_0_0_1"/>
<dbReference type="Proteomes" id="UP000030746">
    <property type="component" value="Unassembled WGS sequence"/>
</dbReference>
<keyword evidence="3" id="KW-0804">Transcription</keyword>
<evidence type="ECO:0000256" key="2">
    <source>
        <dbReference type="ARBA" id="ARBA00023015"/>
    </source>
</evidence>
<dbReference type="GeneID" id="20230336"/>
<dbReference type="InterPro" id="IPR011520">
    <property type="entry name" value="Vg_fam"/>
</dbReference>
<organism evidence="6 7">
    <name type="scientific">Lottia gigantea</name>
    <name type="common">Giant owl limpet</name>
    <dbReference type="NCBI Taxonomy" id="225164"/>
    <lineage>
        <taxon>Eukaryota</taxon>
        <taxon>Metazoa</taxon>
        <taxon>Spiralia</taxon>
        <taxon>Lophotrochozoa</taxon>
        <taxon>Mollusca</taxon>
        <taxon>Gastropoda</taxon>
        <taxon>Patellogastropoda</taxon>
        <taxon>Lottioidea</taxon>
        <taxon>Lottiidae</taxon>
        <taxon>Lottia</taxon>
    </lineage>
</organism>
<name>V3ZJ38_LOTGI</name>
<feature type="region of interest" description="Disordered" evidence="5">
    <location>
        <begin position="1"/>
        <end position="30"/>
    </location>
</feature>
<keyword evidence="7" id="KW-1185">Reference proteome</keyword>
<comment type="subcellular location">
    <subcellularLocation>
        <location evidence="1">Nucleus</location>
    </subcellularLocation>
</comment>
<dbReference type="PANTHER" id="PTHR15950:SF15">
    <property type="entry name" value="PROTEIN VESTIGIAL"/>
    <property type="match status" value="1"/>
</dbReference>
<reference evidence="6 7" key="1">
    <citation type="journal article" date="2013" name="Nature">
        <title>Insights into bilaterian evolution from three spiralian genomes.</title>
        <authorList>
            <person name="Simakov O."/>
            <person name="Marletaz F."/>
            <person name="Cho S.J."/>
            <person name="Edsinger-Gonzales E."/>
            <person name="Havlak P."/>
            <person name="Hellsten U."/>
            <person name="Kuo D.H."/>
            <person name="Larsson T."/>
            <person name="Lv J."/>
            <person name="Arendt D."/>
            <person name="Savage R."/>
            <person name="Osoegawa K."/>
            <person name="de Jong P."/>
            <person name="Grimwood J."/>
            <person name="Chapman J.A."/>
            <person name="Shapiro H."/>
            <person name="Aerts A."/>
            <person name="Otillar R.P."/>
            <person name="Terry A.Y."/>
            <person name="Boore J.L."/>
            <person name="Grigoriev I.V."/>
            <person name="Lindberg D.R."/>
            <person name="Seaver E.C."/>
            <person name="Weisblat D.A."/>
            <person name="Putnam N.H."/>
            <person name="Rokhsar D.S."/>
        </authorList>
    </citation>
    <scope>NUCLEOTIDE SEQUENCE [LARGE SCALE GENOMIC DNA]</scope>
</reference>
<feature type="compositionally biased region" description="Basic and acidic residues" evidence="5">
    <location>
        <begin position="19"/>
        <end position="30"/>
    </location>
</feature>
<sequence>MHETLDVGSSFSGTINTTVKDEEGDRDTVPKETHYMNANCILLTYFTGDISTVVDDHFSRALSQTTSFNVEGCTNKNISCKGKILLLISGQLNMDNLLISIKSPKII</sequence>
<evidence type="ECO:0008006" key="8">
    <source>
        <dbReference type="Google" id="ProtNLM"/>
    </source>
</evidence>
<evidence type="ECO:0000313" key="7">
    <source>
        <dbReference type="Proteomes" id="UP000030746"/>
    </source>
</evidence>
<dbReference type="CTD" id="20230336"/>
<evidence type="ECO:0000256" key="3">
    <source>
        <dbReference type="ARBA" id="ARBA00023163"/>
    </source>
</evidence>
<dbReference type="RefSeq" id="XP_009065398.1">
    <property type="nucleotide sequence ID" value="XM_009067150.1"/>
</dbReference>
<dbReference type="AlphaFoldDB" id="V3ZJ38"/>
<dbReference type="Pfam" id="PF07545">
    <property type="entry name" value="Vg_Tdu"/>
    <property type="match status" value="1"/>
</dbReference>
<keyword evidence="4" id="KW-0539">Nucleus</keyword>
<feature type="compositionally biased region" description="Polar residues" evidence="5">
    <location>
        <begin position="7"/>
        <end position="18"/>
    </location>
</feature>
<dbReference type="STRING" id="225164.V3ZJ38"/>
<dbReference type="KEGG" id="lgi:LOTGIDRAFT_108321"/>
<evidence type="ECO:0000313" key="6">
    <source>
        <dbReference type="EMBL" id="ESO84282.1"/>
    </source>
</evidence>
<evidence type="ECO:0000256" key="4">
    <source>
        <dbReference type="ARBA" id="ARBA00023242"/>
    </source>
</evidence>
<evidence type="ECO:0000256" key="1">
    <source>
        <dbReference type="ARBA" id="ARBA00004123"/>
    </source>
</evidence>
<proteinExistence type="predicted"/>
<dbReference type="OrthoDB" id="6088721at2759"/>
<dbReference type="GO" id="GO:0005634">
    <property type="term" value="C:nucleus"/>
    <property type="evidence" value="ECO:0007669"/>
    <property type="project" value="UniProtKB-SubCell"/>
</dbReference>